<dbReference type="Pfam" id="PF13419">
    <property type="entry name" value="HAD_2"/>
    <property type="match status" value="1"/>
</dbReference>
<dbReference type="GO" id="GO:0003824">
    <property type="term" value="F:catalytic activity"/>
    <property type="evidence" value="ECO:0007669"/>
    <property type="project" value="UniProtKB-ARBA"/>
</dbReference>
<evidence type="ECO:0000256" key="5">
    <source>
        <dbReference type="ARBA" id="ARBA00023277"/>
    </source>
</evidence>
<dbReference type="InterPro" id="IPR023214">
    <property type="entry name" value="HAD_sf"/>
</dbReference>
<comment type="cofactor">
    <cofactor evidence="1">
        <name>Mg(2+)</name>
        <dbReference type="ChEBI" id="CHEBI:18420"/>
    </cofactor>
</comment>
<dbReference type="SFLD" id="SFLDG01129">
    <property type="entry name" value="C1.5:_HAD__Beta-PGM__Phosphata"/>
    <property type="match status" value="1"/>
</dbReference>
<evidence type="ECO:0000256" key="2">
    <source>
        <dbReference type="ARBA" id="ARBA00006171"/>
    </source>
</evidence>
<evidence type="ECO:0000313" key="6">
    <source>
        <dbReference type="EMBL" id="BBZ79742.1"/>
    </source>
</evidence>
<protein>
    <recommendedName>
        <fullName evidence="8">Haloacid dehalogenase</fullName>
    </recommendedName>
</protein>
<dbReference type="InterPro" id="IPR006439">
    <property type="entry name" value="HAD-SF_hydro_IA"/>
</dbReference>
<proteinExistence type="inferred from homology"/>
<dbReference type="Gene3D" id="3.40.50.1000">
    <property type="entry name" value="HAD superfamily/HAD-like"/>
    <property type="match status" value="1"/>
</dbReference>
<keyword evidence="5" id="KW-0119">Carbohydrate metabolism</keyword>
<evidence type="ECO:0000256" key="4">
    <source>
        <dbReference type="ARBA" id="ARBA00022842"/>
    </source>
</evidence>
<dbReference type="InterPro" id="IPR051600">
    <property type="entry name" value="Beta-PGM-like"/>
</dbReference>
<accession>A0A6N4WIN3</accession>
<evidence type="ECO:0008006" key="8">
    <source>
        <dbReference type="Google" id="ProtNLM"/>
    </source>
</evidence>
<keyword evidence="3" id="KW-0479">Metal-binding</keyword>
<evidence type="ECO:0000256" key="3">
    <source>
        <dbReference type="ARBA" id="ARBA00022723"/>
    </source>
</evidence>
<name>A0A6N4WIN3_9MYCO</name>
<dbReference type="Gene3D" id="1.10.150.240">
    <property type="entry name" value="Putative phosphatase, domain 2"/>
    <property type="match status" value="1"/>
</dbReference>
<keyword evidence="7" id="KW-1185">Reference proteome</keyword>
<dbReference type="PANTHER" id="PTHR46193">
    <property type="entry name" value="6-PHOSPHOGLUCONATE PHOSPHATASE"/>
    <property type="match status" value="1"/>
</dbReference>
<reference evidence="6 7" key="1">
    <citation type="journal article" date="2019" name="Emerg. Microbes Infect.">
        <title>Comprehensive subspecies identification of 175 nontuberculous mycobacteria species based on 7547 genomic profiles.</title>
        <authorList>
            <person name="Matsumoto Y."/>
            <person name="Kinjo T."/>
            <person name="Motooka D."/>
            <person name="Nabeya D."/>
            <person name="Jung N."/>
            <person name="Uechi K."/>
            <person name="Horii T."/>
            <person name="Iida T."/>
            <person name="Fujita J."/>
            <person name="Nakamura S."/>
        </authorList>
    </citation>
    <scope>NUCLEOTIDE SEQUENCE [LARGE SCALE GENOMIC DNA]</scope>
    <source>
        <strain evidence="6 7">JCM 30275</strain>
    </source>
</reference>
<dbReference type="Proteomes" id="UP000467249">
    <property type="component" value="Chromosome"/>
</dbReference>
<evidence type="ECO:0000313" key="7">
    <source>
        <dbReference type="Proteomes" id="UP000467249"/>
    </source>
</evidence>
<organism evidence="6 7">
    <name type="scientific">Mycolicibacterium anyangense</name>
    <dbReference type="NCBI Taxonomy" id="1431246"/>
    <lineage>
        <taxon>Bacteria</taxon>
        <taxon>Bacillati</taxon>
        <taxon>Actinomycetota</taxon>
        <taxon>Actinomycetes</taxon>
        <taxon>Mycobacteriales</taxon>
        <taxon>Mycobacteriaceae</taxon>
        <taxon>Mycolicibacterium</taxon>
    </lineage>
</organism>
<dbReference type="GO" id="GO:0046872">
    <property type="term" value="F:metal ion binding"/>
    <property type="evidence" value="ECO:0007669"/>
    <property type="project" value="UniProtKB-KW"/>
</dbReference>
<keyword evidence="4" id="KW-0460">Magnesium</keyword>
<dbReference type="NCBIfam" id="TIGR01509">
    <property type="entry name" value="HAD-SF-IA-v3"/>
    <property type="match status" value="1"/>
</dbReference>
<sequence length="222" mass="24272">MIFDFNGTLSDDEPILFRIFAELFDEHLDRHLTQADYNRHLLGHSDREIVEKALQITESHGHDVDDLLAQRKVRYRELVADDNPIQSDTVRLVQALADHRVPLAIVTGAQRDDVHAVLGSSPVGELIEIVVAEEDVARGKPDPEGFLTGARLLGCPPSDVLVFEDSVPGVRGALAAGMQCVAVASDPSPELHAAAPAVVPRLSAELIDHVRPQLRNAELRRG</sequence>
<dbReference type="InterPro" id="IPR023198">
    <property type="entry name" value="PGP-like_dom2"/>
</dbReference>
<dbReference type="AlphaFoldDB" id="A0A6N4WIN3"/>
<dbReference type="EMBL" id="AP022620">
    <property type="protein sequence ID" value="BBZ79742.1"/>
    <property type="molecule type" value="Genomic_DNA"/>
</dbReference>
<evidence type="ECO:0000256" key="1">
    <source>
        <dbReference type="ARBA" id="ARBA00001946"/>
    </source>
</evidence>
<dbReference type="PANTHER" id="PTHR46193:SF18">
    <property type="entry name" value="HEXITOL PHOSPHATASE B"/>
    <property type="match status" value="1"/>
</dbReference>
<dbReference type="SFLD" id="SFLDS00003">
    <property type="entry name" value="Haloacid_Dehalogenase"/>
    <property type="match status" value="1"/>
</dbReference>
<dbReference type="InterPro" id="IPR041492">
    <property type="entry name" value="HAD_2"/>
</dbReference>
<dbReference type="InterPro" id="IPR036412">
    <property type="entry name" value="HAD-like_sf"/>
</dbReference>
<dbReference type="CDD" id="cd07505">
    <property type="entry name" value="HAD_BPGM-like"/>
    <property type="match status" value="1"/>
</dbReference>
<dbReference type="SUPFAM" id="SSF56784">
    <property type="entry name" value="HAD-like"/>
    <property type="match status" value="1"/>
</dbReference>
<dbReference type="KEGG" id="many:MANY_50790"/>
<comment type="similarity">
    <text evidence="2">Belongs to the HAD-like hydrolase superfamily. CbbY/CbbZ/Gph/YieH family.</text>
</comment>
<gene>
    <name evidence="6" type="ORF">MANY_50790</name>
</gene>